<feature type="region of interest" description="Disordered" evidence="1">
    <location>
        <begin position="1"/>
        <end position="43"/>
    </location>
</feature>
<evidence type="ECO:0000313" key="2">
    <source>
        <dbReference type="EMBL" id="KXS09473.1"/>
    </source>
</evidence>
<gene>
    <name evidence="2" type="ORF">M427DRAFT_227738</name>
</gene>
<reference evidence="2 3" key="1">
    <citation type="journal article" date="2015" name="Genome Biol. Evol.">
        <title>Phylogenomic analyses indicate that early fungi evolved digesting cell walls of algal ancestors of land plants.</title>
        <authorList>
            <person name="Chang Y."/>
            <person name="Wang S."/>
            <person name="Sekimoto S."/>
            <person name="Aerts A.L."/>
            <person name="Choi C."/>
            <person name="Clum A."/>
            <person name="LaButti K.M."/>
            <person name="Lindquist E.A."/>
            <person name="Yee Ngan C."/>
            <person name="Ohm R.A."/>
            <person name="Salamov A.A."/>
            <person name="Grigoriev I.V."/>
            <person name="Spatafora J.W."/>
            <person name="Berbee M.L."/>
        </authorList>
    </citation>
    <scope>NUCLEOTIDE SEQUENCE [LARGE SCALE GENOMIC DNA]</scope>
    <source>
        <strain evidence="2 3">JEL478</strain>
    </source>
</reference>
<feature type="region of interest" description="Disordered" evidence="1">
    <location>
        <begin position="76"/>
        <end position="173"/>
    </location>
</feature>
<organism evidence="2 3">
    <name type="scientific">Gonapodya prolifera (strain JEL478)</name>
    <name type="common">Monoblepharis prolifera</name>
    <dbReference type="NCBI Taxonomy" id="1344416"/>
    <lineage>
        <taxon>Eukaryota</taxon>
        <taxon>Fungi</taxon>
        <taxon>Fungi incertae sedis</taxon>
        <taxon>Chytridiomycota</taxon>
        <taxon>Chytridiomycota incertae sedis</taxon>
        <taxon>Monoblepharidomycetes</taxon>
        <taxon>Monoblepharidales</taxon>
        <taxon>Gonapodyaceae</taxon>
        <taxon>Gonapodya</taxon>
    </lineage>
</organism>
<evidence type="ECO:0000256" key="1">
    <source>
        <dbReference type="SAM" id="MobiDB-lite"/>
    </source>
</evidence>
<feature type="region of interest" description="Disordered" evidence="1">
    <location>
        <begin position="196"/>
        <end position="333"/>
    </location>
</feature>
<dbReference type="Proteomes" id="UP000070544">
    <property type="component" value="Unassembled WGS sequence"/>
</dbReference>
<feature type="compositionally biased region" description="Polar residues" evidence="1">
    <location>
        <begin position="89"/>
        <end position="98"/>
    </location>
</feature>
<proteinExistence type="predicted"/>
<dbReference type="InterPro" id="IPR036028">
    <property type="entry name" value="SH3-like_dom_sf"/>
</dbReference>
<feature type="compositionally biased region" description="Polar residues" evidence="1">
    <location>
        <begin position="366"/>
        <end position="380"/>
    </location>
</feature>
<feature type="compositionally biased region" description="Polar residues" evidence="1">
    <location>
        <begin position="273"/>
        <end position="284"/>
    </location>
</feature>
<sequence>MARLKQDLMDVPLSPTSPPQSPTSFDYLNTASRPPELDPISVSSPLSPVTLSDVAGSLGSAAILPVAGGTVASRVVTPAPTGETGRAISGSQTSSLSSPMDEVRATLPSLDDPSLDSVIDMSSSVKPAEEPEASLGSIPPALSGLAAPATSLSATPSDAAIPSSPPHGDGGALASVPLVAAIGAAAVAIGATVAATGDKTSKTPEPPASPTPAALSTPAAETEALTSTDTAKSRSDPPKVAPSAESGARSPAPTKGLAPAQLDATPPAPPEATSVTPIDVATTQPPSPSDVPSRPPSIGMRRSRGFVGLGAIAAGSDQDASPDIAPPRSSTEIKTGAMSPAVLLAGAAAAAAVSSGLSAGAERPGSISSKSQDALQQSAGAHSDKFPMGSDVPTRRRRAGGSSVASDSEPENPISPTPRPAPSVLSREDAVLLPPPPSSVVRPNRVYRAQSGYRSGHEGEIHADANDVMTVEAWMDDGLFVRGRNITQKTSGVFPAVILVKGAAQLSRQPSPASTENDGTAVGSTPAVTVRGPSPARSVKRSGQHIESVTQGSTRTTQSGGTTSLESSTGFLGPPRVRSADEPSESESEGFPSRPHAPEPGSASGDEDHFSSSASQSYSSTEDEGVPRRRRREGVLRGTIASIPQPILTRLEVSLLNPPSPSLVVPGKFYVAQKGYKAEGPDEIDVDPKDGLLVEELLEGGKYVNGEFLSSDLMY</sequence>
<feature type="compositionally biased region" description="Low complexity" evidence="1">
    <location>
        <begin position="550"/>
        <end position="573"/>
    </location>
</feature>
<keyword evidence="3" id="KW-1185">Reference proteome</keyword>
<name>A0A138ZZB1_GONPJ</name>
<feature type="region of interest" description="Disordered" evidence="1">
    <location>
        <begin position="353"/>
        <end position="424"/>
    </location>
</feature>
<feature type="compositionally biased region" description="Low complexity" evidence="1">
    <location>
        <begin position="139"/>
        <end position="160"/>
    </location>
</feature>
<evidence type="ECO:0008006" key="4">
    <source>
        <dbReference type="Google" id="ProtNLM"/>
    </source>
</evidence>
<protein>
    <recommendedName>
        <fullName evidence="4">SH3 domain-containing protein</fullName>
    </recommendedName>
</protein>
<dbReference type="AlphaFoldDB" id="A0A138ZZB1"/>
<accession>A0A138ZZB1</accession>
<feature type="compositionally biased region" description="Polar residues" evidence="1">
    <location>
        <begin position="506"/>
        <end position="527"/>
    </location>
</feature>
<feature type="compositionally biased region" description="Pro residues" evidence="1">
    <location>
        <begin position="285"/>
        <end position="295"/>
    </location>
</feature>
<feature type="compositionally biased region" description="Low complexity" evidence="1">
    <location>
        <begin position="611"/>
        <end position="620"/>
    </location>
</feature>
<dbReference type="SUPFAM" id="SSF50044">
    <property type="entry name" value="SH3-domain"/>
    <property type="match status" value="1"/>
</dbReference>
<feature type="region of interest" description="Disordered" evidence="1">
    <location>
        <begin position="505"/>
        <end position="633"/>
    </location>
</feature>
<dbReference type="EMBL" id="KQ965861">
    <property type="protein sequence ID" value="KXS09473.1"/>
    <property type="molecule type" value="Genomic_DNA"/>
</dbReference>
<dbReference type="OrthoDB" id="10653506at2759"/>
<dbReference type="OMA" id="GHEGEIH"/>
<feature type="compositionally biased region" description="Low complexity" evidence="1">
    <location>
        <begin position="211"/>
        <end position="228"/>
    </location>
</feature>
<evidence type="ECO:0000313" key="3">
    <source>
        <dbReference type="Proteomes" id="UP000070544"/>
    </source>
</evidence>
<dbReference type="STRING" id="1344416.A0A138ZZB1"/>